<sequence>MVARMPVSLEMGGPAVPIVKLAKRDPYPELDSQIDELKDVLLRNPEGSDPFLDAMESMAHLYDTRFALAPHQPIDRDEAIDLRRELARVCPKGSPKQLEAMHRLAVALQRRSFPERLLHDHIIQEPPSNRQSYTVDDLDEIIATQNAALSICDPDHDLYAPLTGQLGSSMLHRIKSVSELQQSLLLLRSACVLWPANDPHRLPVLQNLANALSSLIGASEKTGAIAEMLEAVDVHRQLAAQHPHTSAQRIQSLSEMARFLSRLCSPPVDRLDLVPLLRNTADDISQITRGDGTLYRALADALESSTESLFPEREINPLDQHPQLVRVHYVDLPVDVTQPSPSKFLLRPLYFADPSLLLDDIDGEIHAYLYYLLQRGPLLDTAARGLAYSTIGALFRHRYVNSKESRDLNAAIEYQQAAWHMTDVQDDDFYVLTRNLEDAFQERYFACHDIEDYKRSIKLSVWPMENRPVAMGPQLLPTPMGSLPPLAPRQLESRAQQRDWMIQWYREQITDSESPSAAVCGDLAANLFERFTTTWPFDFADLTEVLRFLDKMDAAGSRSSSGIRSLPTRTMVYSSWYRRTGDPQHLTSAIAHLSTGTIADRMQVLWERYVQNGTLADLDKAIVMGRRVSSSFSLGENDMGFYRTPLALCLLARYDREGDPADIEEAVALPHAPSTDLAEAYLLRYERYGRIEDLDYAFRTGAFDVDPDPNDLGLDADELEDVSGDLTSAFVRRALIHCRVLLARHALNGSTNLLRVAETVLTPAEQRCPLTLQASVLKCKATLLMSRASVLNVHEVDEAIAAATTALQYTAESDVRRPGLNALLGDAYRSRYVLSKTPDDLESSIKTLRICLAGISPSNPHYADYQISLGKSLEILSGITFDKSLSAQAITALRDTAQTPAASLHARYSSALSWARIADANHDADALLAYDVVMELLPQFASLGLDIRDRHQSLTRSASGVASDAAACAIRHNDLPKAVEFLEYGRSVFWRQALRLKTPMTELMEHEPELAHRLAELARDLNISSFRTRTEGDSEAQDAFIIREGPKRRALAEEWERLLTEARNVEGCEDLLRLPPYQRLRQAASSSTVVLLACTEQSGYALIVEEREPSPRYLPLPSISRSRVSDWVDRLRGTLKQANRGARQAMDLTHLIEPYRYSGQPRQKTQKTQREEVILVRLLGAIWRDIVKPVLDFIGVSGEMRDDPPRITWCPVGALALLPVHAAGIYDKTSGPCASDYIVSSYTPTLSNILPTSTPSAAHSPINVLLVGQADSPGHPPIPNVGVELKMIEDVLCSISHTRRVQGPDATQPTVLTEMAKSHITHLACHGIARPNPLDSAIVLRDGSLPVSRLMRTPFSDAKLVFLSACQTARLSPSEPDESINIASAMLSAGFQTAVATMWSISDDDAPRIAESFYRHLLQGEKIDLGGAARALHAAIRACQKSDMSPLQWAAFIHVGL</sequence>
<feature type="domain" description="CHAT" evidence="1">
    <location>
        <begin position="1178"/>
        <end position="1456"/>
    </location>
</feature>
<evidence type="ECO:0000313" key="2">
    <source>
        <dbReference type="EMBL" id="KAH9834618.1"/>
    </source>
</evidence>
<evidence type="ECO:0000313" key="3">
    <source>
        <dbReference type="Proteomes" id="UP000814176"/>
    </source>
</evidence>
<evidence type="ECO:0000259" key="1">
    <source>
        <dbReference type="Pfam" id="PF12770"/>
    </source>
</evidence>
<reference evidence="2 3" key="1">
    <citation type="journal article" date="2021" name="Environ. Microbiol.">
        <title>Gene family expansions and transcriptome signatures uncover fungal adaptations to wood decay.</title>
        <authorList>
            <person name="Hage H."/>
            <person name="Miyauchi S."/>
            <person name="Viragh M."/>
            <person name="Drula E."/>
            <person name="Min B."/>
            <person name="Chaduli D."/>
            <person name="Navarro D."/>
            <person name="Favel A."/>
            <person name="Norest M."/>
            <person name="Lesage-Meessen L."/>
            <person name="Balint B."/>
            <person name="Merenyi Z."/>
            <person name="de Eugenio L."/>
            <person name="Morin E."/>
            <person name="Martinez A.T."/>
            <person name="Baldrian P."/>
            <person name="Stursova M."/>
            <person name="Martinez M.J."/>
            <person name="Novotny C."/>
            <person name="Magnuson J.K."/>
            <person name="Spatafora J.W."/>
            <person name="Maurice S."/>
            <person name="Pangilinan J."/>
            <person name="Andreopoulos W."/>
            <person name="LaButti K."/>
            <person name="Hundley H."/>
            <person name="Na H."/>
            <person name="Kuo A."/>
            <person name="Barry K."/>
            <person name="Lipzen A."/>
            <person name="Henrissat B."/>
            <person name="Riley R."/>
            <person name="Ahrendt S."/>
            <person name="Nagy L.G."/>
            <person name="Grigoriev I.V."/>
            <person name="Martin F."/>
            <person name="Rosso M.N."/>
        </authorList>
    </citation>
    <scope>NUCLEOTIDE SEQUENCE [LARGE SCALE GENOMIC DNA]</scope>
    <source>
        <strain evidence="2 3">CIRM-BRFM 1785</strain>
    </source>
</reference>
<name>A0ABQ8KAY7_9APHY</name>
<proteinExistence type="predicted"/>
<protein>
    <submittedName>
        <fullName evidence="2">CHAT domain-containing protein</fullName>
    </submittedName>
</protein>
<organism evidence="2 3">
    <name type="scientific">Rhodofomes roseus</name>
    <dbReference type="NCBI Taxonomy" id="34475"/>
    <lineage>
        <taxon>Eukaryota</taxon>
        <taxon>Fungi</taxon>
        <taxon>Dikarya</taxon>
        <taxon>Basidiomycota</taxon>
        <taxon>Agaricomycotina</taxon>
        <taxon>Agaricomycetes</taxon>
        <taxon>Polyporales</taxon>
        <taxon>Rhodofomes</taxon>
    </lineage>
</organism>
<dbReference type="InterPro" id="IPR024983">
    <property type="entry name" value="CHAT_dom"/>
</dbReference>
<dbReference type="RefSeq" id="XP_047777149.1">
    <property type="nucleotide sequence ID" value="XM_047921669.1"/>
</dbReference>
<dbReference type="GeneID" id="72002401"/>
<comment type="caution">
    <text evidence="2">The sequence shown here is derived from an EMBL/GenBank/DDBJ whole genome shotgun (WGS) entry which is preliminary data.</text>
</comment>
<keyword evidence="3" id="KW-1185">Reference proteome</keyword>
<accession>A0ABQ8KAY7</accession>
<dbReference type="EMBL" id="JADCUA010000015">
    <property type="protein sequence ID" value="KAH9834618.1"/>
    <property type="molecule type" value="Genomic_DNA"/>
</dbReference>
<dbReference type="Proteomes" id="UP000814176">
    <property type="component" value="Unassembled WGS sequence"/>
</dbReference>
<gene>
    <name evidence="2" type="ORF">C8Q71DRAFT_725159</name>
</gene>
<dbReference type="Pfam" id="PF12770">
    <property type="entry name" value="CHAT"/>
    <property type="match status" value="1"/>
</dbReference>